<name>J9GJC8_9ZZZZ</name>
<organism evidence="1">
    <name type="scientific">gut metagenome</name>
    <dbReference type="NCBI Taxonomy" id="749906"/>
    <lineage>
        <taxon>unclassified sequences</taxon>
        <taxon>metagenomes</taxon>
        <taxon>organismal metagenomes</taxon>
    </lineage>
</organism>
<accession>J9GJC8</accession>
<proteinExistence type="predicted"/>
<dbReference type="AlphaFoldDB" id="J9GJC8"/>
<evidence type="ECO:0000313" key="1">
    <source>
        <dbReference type="EMBL" id="EJX02108.1"/>
    </source>
</evidence>
<sequence length="80" mass="9359">MSVKYGNNRSLPNGMNAILPMYIEAGLIRRPKIGTYIKNDIVLTTPFAKQLYEKSFIIHNPMFDESYLSELEHPYFEFIQ</sequence>
<protein>
    <submittedName>
        <fullName evidence="1">Uncharacterized protein</fullName>
    </submittedName>
</protein>
<comment type="caution">
    <text evidence="1">The sequence shown here is derived from an EMBL/GenBank/DDBJ whole genome shotgun (WGS) entry which is preliminary data.</text>
</comment>
<gene>
    <name evidence="1" type="ORF">EVA_09788</name>
</gene>
<dbReference type="EMBL" id="AMCI01002682">
    <property type="protein sequence ID" value="EJX02108.1"/>
    <property type="molecule type" value="Genomic_DNA"/>
</dbReference>
<reference evidence="1" key="1">
    <citation type="journal article" date="2012" name="PLoS ONE">
        <title>Gene sets for utilization of primary and secondary nutrition supplies in the distal gut of endangered iberian lynx.</title>
        <authorList>
            <person name="Alcaide M."/>
            <person name="Messina E."/>
            <person name="Richter M."/>
            <person name="Bargiela R."/>
            <person name="Peplies J."/>
            <person name="Huws S.A."/>
            <person name="Newbold C.J."/>
            <person name="Golyshin P.N."/>
            <person name="Simon M.A."/>
            <person name="Lopez G."/>
            <person name="Yakimov M.M."/>
            <person name="Ferrer M."/>
        </authorList>
    </citation>
    <scope>NUCLEOTIDE SEQUENCE</scope>
</reference>